<feature type="transmembrane region" description="Helical" evidence="1">
    <location>
        <begin position="44"/>
        <end position="65"/>
    </location>
</feature>
<keyword evidence="1" id="KW-1133">Transmembrane helix</keyword>
<feature type="transmembrane region" description="Helical" evidence="1">
    <location>
        <begin position="15"/>
        <end position="37"/>
    </location>
</feature>
<dbReference type="Proteomes" id="UP000318578">
    <property type="component" value="Unassembled WGS sequence"/>
</dbReference>
<dbReference type="RefSeq" id="WP_144641154.1">
    <property type="nucleotide sequence ID" value="NZ_BNAX01000001.1"/>
</dbReference>
<protein>
    <submittedName>
        <fullName evidence="2">Uncharacterized protein</fullName>
    </submittedName>
</protein>
<gene>
    <name evidence="2" type="ORF">FNH06_20255</name>
</gene>
<evidence type="ECO:0000313" key="2">
    <source>
        <dbReference type="EMBL" id="TVT20477.1"/>
    </source>
</evidence>
<name>A0A558A892_9PSEU</name>
<keyword evidence="1" id="KW-0812">Transmembrane</keyword>
<comment type="caution">
    <text evidence="2">The sequence shown here is derived from an EMBL/GenBank/DDBJ whole genome shotgun (WGS) entry which is preliminary data.</text>
</comment>
<organism evidence="2 3">
    <name type="scientific">Amycolatopsis acidiphila</name>
    <dbReference type="NCBI Taxonomy" id="715473"/>
    <lineage>
        <taxon>Bacteria</taxon>
        <taxon>Bacillati</taxon>
        <taxon>Actinomycetota</taxon>
        <taxon>Actinomycetes</taxon>
        <taxon>Pseudonocardiales</taxon>
        <taxon>Pseudonocardiaceae</taxon>
        <taxon>Amycolatopsis</taxon>
    </lineage>
</organism>
<dbReference type="AlphaFoldDB" id="A0A558A892"/>
<proteinExistence type="predicted"/>
<reference evidence="2 3" key="1">
    <citation type="submission" date="2019-07" db="EMBL/GenBank/DDBJ databases">
        <title>New species of Amycolatopsis and Streptomyces.</title>
        <authorList>
            <person name="Duangmal K."/>
            <person name="Teo W.F.A."/>
            <person name="Lipun K."/>
        </authorList>
    </citation>
    <scope>NUCLEOTIDE SEQUENCE [LARGE SCALE GENOMIC DNA]</scope>
    <source>
        <strain evidence="2 3">JCM 30562</strain>
    </source>
</reference>
<accession>A0A558A892</accession>
<evidence type="ECO:0000256" key="1">
    <source>
        <dbReference type="SAM" id="Phobius"/>
    </source>
</evidence>
<dbReference type="EMBL" id="VJZA01000035">
    <property type="protein sequence ID" value="TVT20477.1"/>
    <property type="molecule type" value="Genomic_DNA"/>
</dbReference>
<keyword evidence="3" id="KW-1185">Reference proteome</keyword>
<sequence>MRSSRRPSPPVPGGFGFPLGLATGSVVTLFAVGAGVTGCPDWSVAALSVTVAGVAALTTPAAALGTASVCWCLHDGFVLGRYGDLVATPAAAGSAAILAAIALATLVVAALVRLHRAGPVRAPD</sequence>
<keyword evidence="1" id="KW-0472">Membrane</keyword>
<feature type="transmembrane region" description="Helical" evidence="1">
    <location>
        <begin position="85"/>
        <end position="112"/>
    </location>
</feature>
<evidence type="ECO:0000313" key="3">
    <source>
        <dbReference type="Proteomes" id="UP000318578"/>
    </source>
</evidence>